<comment type="caution">
    <text evidence="3">The sequence shown here is derived from an EMBL/GenBank/DDBJ whole genome shotgun (WGS) entry which is preliminary data.</text>
</comment>
<protein>
    <submittedName>
        <fullName evidence="3">Uncharacterized protein</fullName>
    </submittedName>
</protein>
<feature type="region of interest" description="Disordered" evidence="1">
    <location>
        <begin position="152"/>
        <end position="262"/>
    </location>
</feature>
<feature type="transmembrane region" description="Helical" evidence="2">
    <location>
        <begin position="6"/>
        <end position="25"/>
    </location>
</feature>
<reference evidence="3" key="1">
    <citation type="journal article" date="2023" name="Genome Biol. Evol.">
        <title>First Whole Genome Sequence and Flow Cytometry Genome Size Data for the Lichen-Forming Fungus Ramalina farinacea (Ascomycota).</title>
        <authorList>
            <person name="Llewellyn T."/>
            <person name="Mian S."/>
            <person name="Hill R."/>
            <person name="Leitch I.J."/>
            <person name="Gaya E."/>
        </authorList>
    </citation>
    <scope>NUCLEOTIDE SEQUENCE</scope>
    <source>
        <strain evidence="3">LIQ254RAFAR</strain>
    </source>
</reference>
<organism evidence="3 4">
    <name type="scientific">Ramalina farinacea</name>
    <dbReference type="NCBI Taxonomy" id="258253"/>
    <lineage>
        <taxon>Eukaryota</taxon>
        <taxon>Fungi</taxon>
        <taxon>Dikarya</taxon>
        <taxon>Ascomycota</taxon>
        <taxon>Pezizomycotina</taxon>
        <taxon>Lecanoromycetes</taxon>
        <taxon>OSLEUM clade</taxon>
        <taxon>Lecanoromycetidae</taxon>
        <taxon>Lecanorales</taxon>
        <taxon>Lecanorineae</taxon>
        <taxon>Ramalinaceae</taxon>
        <taxon>Ramalina</taxon>
    </lineage>
</organism>
<evidence type="ECO:0000313" key="4">
    <source>
        <dbReference type="Proteomes" id="UP001161017"/>
    </source>
</evidence>
<keyword evidence="2" id="KW-0472">Membrane</keyword>
<feature type="compositionally biased region" description="Basic and acidic residues" evidence="1">
    <location>
        <begin position="248"/>
        <end position="262"/>
    </location>
</feature>
<feature type="compositionally biased region" description="Basic and acidic residues" evidence="1">
    <location>
        <begin position="159"/>
        <end position="173"/>
    </location>
</feature>
<proteinExistence type="predicted"/>
<evidence type="ECO:0000256" key="1">
    <source>
        <dbReference type="SAM" id="MobiDB-lite"/>
    </source>
</evidence>
<dbReference type="AlphaFoldDB" id="A0AA43TTF3"/>
<name>A0AA43TTF3_9LECA</name>
<keyword evidence="2" id="KW-0812">Transmembrane</keyword>
<gene>
    <name evidence="3" type="ORF">OHK93_004341</name>
</gene>
<accession>A0AA43TTF3</accession>
<sequence>MSGWGWFILVIILLIPLAYFAFILYRRFQAKRDGTPLPPFNPFAHSEPSGSQIYPAPSGLVGWAKNKYHAVRGSHASRSGAYEATSLGGPHRRAGAGLDPDEAWDARVGAEADGYGSGGYYEEQELGLRPMAPATAAAAGRNDYAGGGYGNDGSLPTYGHEDMGRGRSLSRNEGEEDTAYVGGGQRGLDRRYDEEMHGGSGENARENPFGDDKASSMRGVSPRPHIEGAEDGHKKQASGGGLAPDDSPTERRSMFREEQMNL</sequence>
<feature type="compositionally biased region" description="Basic and acidic residues" evidence="1">
    <location>
        <begin position="187"/>
        <end position="215"/>
    </location>
</feature>
<keyword evidence="2" id="KW-1133">Transmembrane helix</keyword>
<feature type="compositionally biased region" description="Basic and acidic residues" evidence="1">
    <location>
        <begin position="224"/>
        <end position="234"/>
    </location>
</feature>
<evidence type="ECO:0000313" key="3">
    <source>
        <dbReference type="EMBL" id="MDI1486150.1"/>
    </source>
</evidence>
<dbReference type="Proteomes" id="UP001161017">
    <property type="component" value="Unassembled WGS sequence"/>
</dbReference>
<dbReference type="EMBL" id="JAPUFD010000002">
    <property type="protein sequence ID" value="MDI1486150.1"/>
    <property type="molecule type" value="Genomic_DNA"/>
</dbReference>
<evidence type="ECO:0000256" key="2">
    <source>
        <dbReference type="SAM" id="Phobius"/>
    </source>
</evidence>
<keyword evidence="4" id="KW-1185">Reference proteome</keyword>